<reference evidence="12 13" key="1">
    <citation type="submission" date="2020-08" db="EMBL/GenBank/DDBJ databases">
        <authorList>
            <person name="Hejnol A."/>
        </authorList>
    </citation>
    <scope>NUCLEOTIDE SEQUENCE [LARGE SCALE GENOMIC DNA]</scope>
</reference>
<evidence type="ECO:0000256" key="9">
    <source>
        <dbReference type="SAM" id="MobiDB-lite"/>
    </source>
</evidence>
<dbReference type="GO" id="GO:0004672">
    <property type="term" value="F:protein kinase activity"/>
    <property type="evidence" value="ECO:0007669"/>
    <property type="project" value="InterPro"/>
</dbReference>
<dbReference type="SUPFAM" id="SSF56112">
    <property type="entry name" value="Protein kinase-like (PK-like)"/>
    <property type="match status" value="2"/>
</dbReference>
<dbReference type="GO" id="GO:0005634">
    <property type="term" value="C:nucleus"/>
    <property type="evidence" value="ECO:0007669"/>
    <property type="project" value="TreeGrafter"/>
</dbReference>
<comment type="similarity">
    <text evidence="5">Belongs to the protein kinase superfamily. Ser/Thr protein kinase family. GCN2 subfamily.</text>
</comment>
<dbReference type="SMART" id="SM00358">
    <property type="entry name" value="DSRM"/>
    <property type="match status" value="2"/>
</dbReference>
<dbReference type="GO" id="GO:0005524">
    <property type="term" value="F:ATP binding"/>
    <property type="evidence" value="ECO:0007669"/>
    <property type="project" value="UniProtKB-UniRule"/>
</dbReference>
<dbReference type="Pfam" id="PF00069">
    <property type="entry name" value="Pkinase"/>
    <property type="match status" value="2"/>
</dbReference>
<dbReference type="PROSITE" id="PS00108">
    <property type="entry name" value="PROTEIN_KINASE_ST"/>
    <property type="match status" value="2"/>
</dbReference>
<evidence type="ECO:0000256" key="3">
    <source>
        <dbReference type="ARBA" id="ARBA00022777"/>
    </source>
</evidence>
<evidence type="ECO:0000259" key="10">
    <source>
        <dbReference type="PROSITE" id="PS50011"/>
    </source>
</evidence>
<evidence type="ECO:0000256" key="6">
    <source>
        <dbReference type="PROSITE-ProRule" id="PRU00266"/>
    </source>
</evidence>
<dbReference type="GO" id="GO:0003723">
    <property type="term" value="F:RNA binding"/>
    <property type="evidence" value="ECO:0007669"/>
    <property type="project" value="UniProtKB-UniRule"/>
</dbReference>
<feature type="coiled-coil region" evidence="8">
    <location>
        <begin position="896"/>
        <end position="930"/>
    </location>
</feature>
<dbReference type="Pfam" id="PF00035">
    <property type="entry name" value="dsrm"/>
    <property type="match status" value="1"/>
</dbReference>
<dbReference type="AlphaFoldDB" id="A0A7I8V536"/>
<accession>A0A7I8V536</accession>
<dbReference type="PANTHER" id="PTHR11042">
    <property type="entry name" value="EUKARYOTIC TRANSLATION INITIATION FACTOR 2-ALPHA KINASE EIF2-ALPHA KINASE -RELATED"/>
    <property type="match status" value="1"/>
</dbReference>
<organism evidence="12 13">
    <name type="scientific">Dimorphilus gyrociliatus</name>
    <dbReference type="NCBI Taxonomy" id="2664684"/>
    <lineage>
        <taxon>Eukaryota</taxon>
        <taxon>Metazoa</taxon>
        <taxon>Spiralia</taxon>
        <taxon>Lophotrochozoa</taxon>
        <taxon>Annelida</taxon>
        <taxon>Polychaeta</taxon>
        <taxon>Polychaeta incertae sedis</taxon>
        <taxon>Dinophilidae</taxon>
        <taxon>Dimorphilus</taxon>
    </lineage>
</organism>
<dbReference type="InterPro" id="IPR008271">
    <property type="entry name" value="Ser/Thr_kinase_AS"/>
</dbReference>
<dbReference type="InterPro" id="IPR011009">
    <property type="entry name" value="Kinase-like_dom_sf"/>
</dbReference>
<evidence type="ECO:0000256" key="2">
    <source>
        <dbReference type="ARBA" id="ARBA00022741"/>
    </source>
</evidence>
<dbReference type="EMBL" id="CAJFCJ010000001">
    <property type="protein sequence ID" value="CAD5111347.1"/>
    <property type="molecule type" value="Genomic_DNA"/>
</dbReference>
<evidence type="ECO:0000256" key="5">
    <source>
        <dbReference type="ARBA" id="ARBA00037982"/>
    </source>
</evidence>
<keyword evidence="1" id="KW-0808">Transferase</keyword>
<dbReference type="OrthoDB" id="341578at2759"/>
<evidence type="ECO:0000256" key="7">
    <source>
        <dbReference type="PROSITE-ProRule" id="PRU10141"/>
    </source>
</evidence>
<feature type="domain" description="Protein kinase" evidence="10">
    <location>
        <begin position="205"/>
        <end position="475"/>
    </location>
</feature>
<keyword evidence="8" id="KW-0175">Coiled coil</keyword>
<gene>
    <name evidence="12" type="ORF">DGYR_LOCUS656</name>
</gene>
<dbReference type="SMART" id="SM00220">
    <property type="entry name" value="S_TKc"/>
    <property type="match status" value="2"/>
</dbReference>
<dbReference type="PROSITE" id="PS50011">
    <property type="entry name" value="PROTEIN_KINASE_DOM"/>
    <property type="match status" value="2"/>
</dbReference>
<evidence type="ECO:0000256" key="4">
    <source>
        <dbReference type="ARBA" id="ARBA00022840"/>
    </source>
</evidence>
<dbReference type="PROSITE" id="PS50137">
    <property type="entry name" value="DS_RBD"/>
    <property type="match status" value="1"/>
</dbReference>
<sequence>MASASSQNYTSLLNELFPGQIQYTEVKSGPDHDPTYKISLKLRGKSFQGIATNKKTARKLCAEQAYNHFKSNSINEERRDYQLSEDVLNPSVILNKVTKGTRYSLVEQNGNNSTVDVSVEGAVYRGTGSDEAMARADAAARALTTRFQIEFDRENNNQIPKIALASIKKLSGKVAPKVLEEIYQKSLEEYNKDISIDTGHFKRHFFDETELGSGSFGSVSKVKSRTDSQFYAVKRVTLLPLKKEEIMKTSREVIHLSVLNHSNIIRYNRAWFEIGYIPTGPDHIPCLHLYIQTELCNHDLSYWIKNRKNHPEIINNNTDEVKIMHDVLSALSYLCKQKVIHRDIKPQNIFIIERSDSNELVVKLGDFGLSRVKDSMAKLTGGIGTPFYFAPEVLTGDYSYPSDIFSFGLVTLELFGLHKSSDELRLDVGALRNENTPPAQLNHKYPQIYDIVKKMTKTSPTERPTADELLNMGLFENYSSRSYQDLVKENEQLKATYVDVESDDDGKPISDFTKKILIPTKKGEISFTAIGRSKKIAKQAVAKKAYHSLFETNFFSESKKERCQDKKEEKIEEEEEKEEEEEEKDNRKQTSFSEKLDYQLNSPILDNYYEKVFSEEKFIGEGGFGEVKKAKHKINEQWYAIKEIKVTDSSPESIDKNRREILLLSNCSHPNIVRYYGSWYETRQHETSSFPSNSSNNFSIFIQMELCDGNLEDWIYDKSTKLLCFKRKVIHDMLSAVHYIHSLEIIHRDIKPCNILTNKQNETIEVKLGDFGVARTIGKRHTSNVGTLGYTAPEIDTCDYATSVDIYSLGIVALEVFGNFKTKAEFYHCGNLFKKTGEFPSMLLENQVICETIKKMTDSKNRPTAEELLNSDVFSESRNDDVVRLINKIQLQDQIIQDLRQLASDKDKRLEESKKLLDIQKQQIEEMEKLFQIKHSNK</sequence>
<evidence type="ECO:0000256" key="1">
    <source>
        <dbReference type="ARBA" id="ARBA00022679"/>
    </source>
</evidence>
<feature type="binding site" evidence="7">
    <location>
        <position position="642"/>
    </location>
    <ligand>
        <name>ATP</name>
        <dbReference type="ChEBI" id="CHEBI:30616"/>
    </ligand>
</feature>
<dbReference type="InterPro" id="IPR050339">
    <property type="entry name" value="CC_SR_Kinase"/>
</dbReference>
<protein>
    <submittedName>
        <fullName evidence="12">DgyrCDS663</fullName>
    </submittedName>
</protein>
<dbReference type="Gene3D" id="3.30.160.20">
    <property type="match status" value="3"/>
</dbReference>
<evidence type="ECO:0000313" key="12">
    <source>
        <dbReference type="EMBL" id="CAD5111347.1"/>
    </source>
</evidence>
<dbReference type="Gene3D" id="1.10.510.10">
    <property type="entry name" value="Transferase(Phosphotransferase) domain 1"/>
    <property type="match status" value="2"/>
</dbReference>
<feature type="binding site" evidence="7">
    <location>
        <position position="242"/>
    </location>
    <ligand>
        <name>ATP</name>
        <dbReference type="ChEBI" id="CHEBI:30616"/>
    </ligand>
</feature>
<keyword evidence="4 7" id="KW-0067">ATP-binding</keyword>
<evidence type="ECO:0000256" key="8">
    <source>
        <dbReference type="SAM" id="Coils"/>
    </source>
</evidence>
<dbReference type="CDD" id="cd00048">
    <property type="entry name" value="DSRM_SF"/>
    <property type="match status" value="2"/>
</dbReference>
<dbReference type="Proteomes" id="UP000549394">
    <property type="component" value="Unassembled WGS sequence"/>
</dbReference>
<keyword evidence="13" id="KW-1185">Reference proteome</keyword>
<feature type="domain" description="Protein kinase" evidence="10">
    <location>
        <begin position="613"/>
        <end position="874"/>
    </location>
</feature>
<comment type="caution">
    <text evidence="12">The sequence shown here is derived from an EMBL/GenBank/DDBJ whole genome shotgun (WGS) entry which is preliminary data.</text>
</comment>
<evidence type="ECO:0000259" key="11">
    <source>
        <dbReference type="PROSITE" id="PS50137"/>
    </source>
</evidence>
<dbReference type="Gene3D" id="3.30.200.20">
    <property type="entry name" value="Phosphorylase Kinase, domain 1"/>
    <property type="match status" value="2"/>
</dbReference>
<keyword evidence="6" id="KW-0694">RNA-binding</keyword>
<proteinExistence type="inferred from homology"/>
<dbReference type="InterPro" id="IPR014720">
    <property type="entry name" value="dsRBD_dom"/>
</dbReference>
<feature type="compositionally biased region" description="Acidic residues" evidence="9">
    <location>
        <begin position="571"/>
        <end position="583"/>
    </location>
</feature>
<dbReference type="InterPro" id="IPR000719">
    <property type="entry name" value="Prot_kinase_dom"/>
</dbReference>
<name>A0A7I8V536_9ANNE</name>
<feature type="domain" description="DRBM" evidence="11">
    <location>
        <begin position="22"/>
        <end position="71"/>
    </location>
</feature>
<feature type="region of interest" description="Disordered" evidence="9">
    <location>
        <begin position="566"/>
        <end position="592"/>
    </location>
</feature>
<dbReference type="SUPFAM" id="SSF54768">
    <property type="entry name" value="dsRNA-binding domain-like"/>
    <property type="match status" value="3"/>
</dbReference>
<dbReference type="GO" id="GO:0005737">
    <property type="term" value="C:cytoplasm"/>
    <property type="evidence" value="ECO:0007669"/>
    <property type="project" value="TreeGrafter"/>
</dbReference>
<dbReference type="PROSITE" id="PS00107">
    <property type="entry name" value="PROTEIN_KINASE_ATP"/>
    <property type="match status" value="2"/>
</dbReference>
<evidence type="ECO:0000313" key="13">
    <source>
        <dbReference type="Proteomes" id="UP000549394"/>
    </source>
</evidence>
<keyword evidence="3" id="KW-0418">Kinase</keyword>
<dbReference type="InterPro" id="IPR017441">
    <property type="entry name" value="Protein_kinase_ATP_BS"/>
</dbReference>
<keyword evidence="2 7" id="KW-0547">Nucleotide-binding</keyword>